<dbReference type="SUPFAM" id="SSF51126">
    <property type="entry name" value="Pectin lyase-like"/>
    <property type="match status" value="1"/>
</dbReference>
<dbReference type="PANTHER" id="PTHR31321">
    <property type="entry name" value="ACYL-COA THIOESTER HYDROLASE YBHC-RELATED"/>
    <property type="match status" value="1"/>
</dbReference>
<reference evidence="7 8" key="1">
    <citation type="submission" date="2018-09" db="EMBL/GenBank/DDBJ databases">
        <title>Comparative Genomics of Wolbachia-Cardinium Dual Endosymbiosis in a Plant-Parasitic Nematode.</title>
        <authorList>
            <person name="Brown A.M.V."/>
            <person name="Wasala S.K."/>
            <person name="Howe D.K."/>
            <person name="Peetz A.B."/>
            <person name="Zasada I.A."/>
            <person name="Denver D.R."/>
        </authorList>
    </citation>
    <scope>NUCLEOTIDE SEQUENCE [LARGE SCALE GENOMIC DNA]</scope>
    <source>
        <strain evidence="7 8">Pp_1</strain>
    </source>
</reference>
<dbReference type="Gene3D" id="2.160.20.10">
    <property type="entry name" value="Single-stranded right-handed beta-helix, Pectin lyase-like"/>
    <property type="match status" value="1"/>
</dbReference>
<dbReference type="InterPro" id="IPR000070">
    <property type="entry name" value="Pectinesterase_cat"/>
</dbReference>
<dbReference type="GO" id="GO:0009279">
    <property type="term" value="C:cell outer membrane"/>
    <property type="evidence" value="ECO:0007669"/>
    <property type="project" value="TreeGrafter"/>
</dbReference>
<comment type="caution">
    <text evidence="7">The sequence shown here is derived from an EMBL/GenBank/DDBJ whole genome shotgun (WGS) entry which is preliminary data.</text>
</comment>
<dbReference type="InterPro" id="IPR012334">
    <property type="entry name" value="Pectin_lyas_fold"/>
</dbReference>
<gene>
    <name evidence="7" type="ORF">EDM02_00110</name>
</gene>
<dbReference type="Proteomes" id="UP000270927">
    <property type="component" value="Unassembled WGS sequence"/>
</dbReference>
<dbReference type="InterPro" id="IPR011050">
    <property type="entry name" value="Pectin_lyase_fold/virulence"/>
</dbReference>
<dbReference type="GO" id="GO:0042545">
    <property type="term" value="P:cell wall modification"/>
    <property type="evidence" value="ECO:0007669"/>
    <property type="project" value="UniProtKB-UniRule"/>
</dbReference>
<dbReference type="UniPathway" id="UPA00545">
    <property type="reaction ID" value="UER00823"/>
</dbReference>
<organism evidence="7 8">
    <name type="scientific">Candidatus Cardinium hertigii</name>
    <dbReference type="NCBI Taxonomy" id="247481"/>
    <lineage>
        <taxon>Bacteria</taxon>
        <taxon>Pseudomonadati</taxon>
        <taxon>Bacteroidota</taxon>
        <taxon>Cytophagia</taxon>
        <taxon>Cytophagales</taxon>
        <taxon>Amoebophilaceae</taxon>
        <taxon>Candidatus Cardinium</taxon>
    </lineage>
</organism>
<feature type="non-terminal residue" evidence="7">
    <location>
        <position position="89"/>
    </location>
</feature>
<dbReference type="GO" id="GO:0030599">
    <property type="term" value="F:pectinesterase activity"/>
    <property type="evidence" value="ECO:0007669"/>
    <property type="project" value="UniProtKB-UniRule"/>
</dbReference>
<evidence type="ECO:0000313" key="8">
    <source>
        <dbReference type="Proteomes" id="UP000270927"/>
    </source>
</evidence>
<feature type="domain" description="Pectinesterase catalytic" evidence="6">
    <location>
        <begin position="26"/>
        <end position="81"/>
    </location>
</feature>
<dbReference type="AlphaFoldDB" id="A0A3N2QDG9"/>
<comment type="similarity">
    <text evidence="1">Belongs to the pectinesterase family.</text>
</comment>
<protein>
    <recommendedName>
        <fullName evidence="5">Pectinesterase</fullName>
        <ecNumber evidence="5">3.1.1.11</ecNumber>
    </recommendedName>
</protein>
<keyword evidence="2 5" id="KW-0378">Hydrolase</keyword>
<accession>A0A3N2QDG9</accession>
<dbReference type="GO" id="GO:0045490">
    <property type="term" value="P:pectin catabolic process"/>
    <property type="evidence" value="ECO:0007669"/>
    <property type="project" value="UniProtKB-UniRule"/>
</dbReference>
<evidence type="ECO:0000256" key="1">
    <source>
        <dbReference type="ARBA" id="ARBA00008891"/>
    </source>
</evidence>
<dbReference type="Pfam" id="PF01095">
    <property type="entry name" value="Pectinesterase"/>
    <property type="match status" value="1"/>
</dbReference>
<comment type="pathway">
    <text evidence="5">Glycan metabolism; pectin degradation; 2-dehydro-3-deoxy-D-gluconate from pectin: step 1/5.</text>
</comment>
<evidence type="ECO:0000313" key="7">
    <source>
        <dbReference type="EMBL" id="ROT47848.1"/>
    </source>
</evidence>
<evidence type="ECO:0000256" key="2">
    <source>
        <dbReference type="ARBA" id="ARBA00022801"/>
    </source>
</evidence>
<sequence length="89" mass="10561">MSFIILFLYKIQRFFQLKFSILKRFKSNFYFQQDTLYTGNIGVEKVNRQYYSNCYIEGTTDYIFGNSTVIFDNCVIHSKMNKSFITAAS</sequence>
<comment type="catalytic activity">
    <reaction evidence="5">
        <text>[(1-&gt;4)-alpha-D-galacturonosyl methyl ester](n) + n H2O = [(1-&gt;4)-alpha-D-galacturonosyl](n) + n methanol + n H(+)</text>
        <dbReference type="Rhea" id="RHEA:22380"/>
        <dbReference type="Rhea" id="RHEA-COMP:14570"/>
        <dbReference type="Rhea" id="RHEA-COMP:14573"/>
        <dbReference type="ChEBI" id="CHEBI:15377"/>
        <dbReference type="ChEBI" id="CHEBI:15378"/>
        <dbReference type="ChEBI" id="CHEBI:17790"/>
        <dbReference type="ChEBI" id="CHEBI:140522"/>
        <dbReference type="ChEBI" id="CHEBI:140523"/>
        <dbReference type="EC" id="3.1.1.11"/>
    </reaction>
</comment>
<dbReference type="InterPro" id="IPR033131">
    <property type="entry name" value="Pectinesterase_Asp_AS"/>
</dbReference>
<dbReference type="EMBL" id="RARA01000006">
    <property type="protein sequence ID" value="ROT47848.1"/>
    <property type="molecule type" value="Genomic_DNA"/>
</dbReference>
<evidence type="ECO:0000259" key="6">
    <source>
        <dbReference type="Pfam" id="PF01095"/>
    </source>
</evidence>
<dbReference type="PANTHER" id="PTHR31321:SF57">
    <property type="entry name" value="PECTINESTERASE 53-RELATED"/>
    <property type="match status" value="1"/>
</dbReference>
<name>A0A3N2QDG9_9BACT</name>
<dbReference type="EC" id="3.1.1.11" evidence="5"/>
<keyword evidence="3 5" id="KW-0063">Aspartyl esterase</keyword>
<proteinExistence type="inferred from homology"/>
<evidence type="ECO:0000256" key="3">
    <source>
        <dbReference type="ARBA" id="ARBA00023085"/>
    </source>
</evidence>
<dbReference type="PROSITE" id="PS00503">
    <property type="entry name" value="PECTINESTERASE_2"/>
    <property type="match status" value="1"/>
</dbReference>
<keyword evidence="8" id="KW-1185">Reference proteome</keyword>
<evidence type="ECO:0000256" key="4">
    <source>
        <dbReference type="PROSITE-ProRule" id="PRU10040"/>
    </source>
</evidence>
<evidence type="ECO:0000256" key="5">
    <source>
        <dbReference type="RuleBase" id="RU000589"/>
    </source>
</evidence>
<feature type="active site" evidence="4">
    <location>
        <position position="61"/>
    </location>
</feature>